<sequence>MLLILFLNPCFHTGSNYGRHYHKVRCSSSGNIANSYCFYGNKDIKELFKKDAKCVYHFSSVDAQSMKPVRESNVESYAETVTSSAKSRFKVTKPCVKNSKLVKKKILKK</sequence>
<accession>A0A8D8TRS9</accession>
<dbReference type="AlphaFoldDB" id="A0A8D8TRS9"/>
<evidence type="ECO:0000313" key="1">
    <source>
        <dbReference type="EMBL" id="CAG6693550.1"/>
    </source>
</evidence>
<reference evidence="1" key="1">
    <citation type="submission" date="2021-05" db="EMBL/GenBank/DDBJ databases">
        <authorList>
            <person name="Alioto T."/>
            <person name="Alioto T."/>
            <person name="Gomez Garrido J."/>
        </authorList>
    </citation>
    <scope>NUCLEOTIDE SEQUENCE</scope>
</reference>
<protein>
    <submittedName>
        <fullName evidence="1">Uncharacterized protein</fullName>
    </submittedName>
</protein>
<name>A0A8D8TRS9_9HEMI</name>
<proteinExistence type="predicted"/>
<organism evidence="1">
    <name type="scientific">Cacopsylla melanoneura</name>
    <dbReference type="NCBI Taxonomy" id="428564"/>
    <lineage>
        <taxon>Eukaryota</taxon>
        <taxon>Metazoa</taxon>
        <taxon>Ecdysozoa</taxon>
        <taxon>Arthropoda</taxon>
        <taxon>Hexapoda</taxon>
        <taxon>Insecta</taxon>
        <taxon>Pterygota</taxon>
        <taxon>Neoptera</taxon>
        <taxon>Paraneoptera</taxon>
        <taxon>Hemiptera</taxon>
        <taxon>Sternorrhyncha</taxon>
        <taxon>Psylloidea</taxon>
        <taxon>Psyllidae</taxon>
        <taxon>Psyllinae</taxon>
        <taxon>Cacopsylla</taxon>
    </lineage>
</organism>
<dbReference type="EMBL" id="HBUF01313338">
    <property type="protein sequence ID" value="CAG6693550.1"/>
    <property type="molecule type" value="Transcribed_RNA"/>
</dbReference>